<reference evidence="1" key="1">
    <citation type="journal article" date="2019" name="Sci. Rep.">
        <title>Draft genome of Tanacetum cinerariifolium, the natural source of mosquito coil.</title>
        <authorList>
            <person name="Yamashiro T."/>
            <person name="Shiraishi A."/>
            <person name="Satake H."/>
            <person name="Nakayama K."/>
        </authorList>
    </citation>
    <scope>NUCLEOTIDE SEQUENCE</scope>
</reference>
<feature type="non-terminal residue" evidence="1">
    <location>
        <position position="118"/>
    </location>
</feature>
<gene>
    <name evidence="1" type="ORF">Tci_871884</name>
</gene>
<sequence>FDANLVRWSKYQALNFNYTGGVLGGAGVTSSSSVRNYRDAVALRLGDVMVSGIPGAAASSFTATGFSATLPLPDVYSFGVGVRPNDKLTLAFDANLVRWSKYQALNFNYTGGVLGGAG</sequence>
<accession>A0A699SPU2</accession>
<evidence type="ECO:0000313" key="1">
    <source>
        <dbReference type="EMBL" id="GFC99914.1"/>
    </source>
</evidence>
<comment type="caution">
    <text evidence="1">The sequence shown here is derived from an EMBL/GenBank/DDBJ whole genome shotgun (WGS) entry which is preliminary data.</text>
</comment>
<feature type="non-terminal residue" evidence="1">
    <location>
        <position position="1"/>
    </location>
</feature>
<dbReference type="EMBL" id="BKCJ011181520">
    <property type="protein sequence ID" value="GFC99914.1"/>
    <property type="molecule type" value="Genomic_DNA"/>
</dbReference>
<dbReference type="SUPFAM" id="SSF56935">
    <property type="entry name" value="Porins"/>
    <property type="match status" value="1"/>
</dbReference>
<dbReference type="AlphaFoldDB" id="A0A699SPU2"/>
<name>A0A699SPU2_TANCI</name>
<proteinExistence type="predicted"/>
<organism evidence="1">
    <name type="scientific">Tanacetum cinerariifolium</name>
    <name type="common">Dalmatian daisy</name>
    <name type="synonym">Chrysanthemum cinerariifolium</name>
    <dbReference type="NCBI Taxonomy" id="118510"/>
    <lineage>
        <taxon>Eukaryota</taxon>
        <taxon>Viridiplantae</taxon>
        <taxon>Streptophyta</taxon>
        <taxon>Embryophyta</taxon>
        <taxon>Tracheophyta</taxon>
        <taxon>Spermatophyta</taxon>
        <taxon>Magnoliopsida</taxon>
        <taxon>eudicotyledons</taxon>
        <taxon>Gunneridae</taxon>
        <taxon>Pentapetalae</taxon>
        <taxon>asterids</taxon>
        <taxon>campanulids</taxon>
        <taxon>Asterales</taxon>
        <taxon>Asteraceae</taxon>
        <taxon>Asteroideae</taxon>
        <taxon>Anthemideae</taxon>
        <taxon>Anthemidinae</taxon>
        <taxon>Tanacetum</taxon>
    </lineage>
</organism>
<dbReference type="Gene3D" id="2.40.160.60">
    <property type="entry name" value="Outer membrane protein transport protein (OMPP1/FadL/TodX)"/>
    <property type="match status" value="1"/>
</dbReference>
<protein>
    <submittedName>
        <fullName evidence="1">Uncharacterized protein</fullName>
    </submittedName>
</protein>